<reference evidence="2 3" key="1">
    <citation type="submission" date="2020-09" db="EMBL/GenBank/DDBJ databases">
        <title>Bacillus nautilus sp. nov., Chryseoglobus crepusculi sp. nov, and Psychrobacter noctis sp. nov., isolated from deep-sea sponges from the equatorial Atlantic.</title>
        <authorList>
            <person name="Stennett H.L."/>
            <person name="Williams S.E."/>
        </authorList>
    </citation>
    <scope>NUCLEOTIDE SEQUENCE [LARGE SCALE GENOMIC DNA]</scope>
    <source>
        <strain evidence="2 3">28M-24</strain>
    </source>
</reference>
<accession>A0ABR8LUC8</accession>
<dbReference type="EMBL" id="JACXXH010000005">
    <property type="protein sequence ID" value="MBD3863777.1"/>
    <property type="molecule type" value="Genomic_DNA"/>
</dbReference>
<evidence type="ECO:0000313" key="2">
    <source>
        <dbReference type="EMBL" id="MBD3863777.1"/>
    </source>
</evidence>
<feature type="chain" id="PRO_5045125297" description="Cell wall anchor protein" evidence="1">
    <location>
        <begin position="26"/>
        <end position="490"/>
    </location>
</feature>
<evidence type="ECO:0008006" key="4">
    <source>
        <dbReference type="Google" id="ProtNLM"/>
    </source>
</evidence>
<protein>
    <recommendedName>
        <fullName evidence="4">Cell wall anchor protein</fullName>
    </recommendedName>
</protein>
<keyword evidence="3" id="KW-1185">Reference proteome</keyword>
<dbReference type="RefSeq" id="WP_191099775.1">
    <property type="nucleotide sequence ID" value="NZ_JACXXF010000004.1"/>
</dbReference>
<sequence>MKISSIKLITLTLAVFASVTSVAIAQVGIGTVNPEASSMLDITSTEKGMLTPRMTTVQRTAISSPANGLLVYDTTENAFYFYKSSAWSKIDSAKRSMHKLIQSEADLAAELVAGGGSTYLLSTDTLYEINGTIALLHPIDLNNAYIIGFDTNEDILFKSGGTMFSGTKGGSIKGVTLTAPGGTVFGIAGTNTDSFIFRDAIVANSASVGSISGFGLTFVSIVQYVGNTTGITYSNITKLLLSNMGWLSTNAGTYETFTGNFNFIQKQGGFSEINGSAIGIDVSSNPTVSNGVLTGVSFSGTSTQYVKRYTSGSYVGYNFDNAWTVNCPGIPVESDQVATGNIYYDGTITTGFVQNITDNNPLNLTGNSGSNSTTAVNLLRMSSSTDNRLTYLGKKTRTFQISASLSVRGNTTTGNFYGFFIRKNGVTVTGTTLVETNSLMRVNNTSDINSLSISGTVELSPNDYIEIWGQRLTSSGTTSITVFSLNLNIK</sequence>
<name>A0ABR8LUC8_9FLAO</name>
<dbReference type="Proteomes" id="UP000627521">
    <property type="component" value="Unassembled WGS sequence"/>
</dbReference>
<proteinExistence type="predicted"/>
<evidence type="ECO:0000256" key="1">
    <source>
        <dbReference type="SAM" id="SignalP"/>
    </source>
</evidence>
<gene>
    <name evidence="2" type="ORF">IEG06_09975</name>
</gene>
<organism evidence="2 3">
    <name type="scientific">Olleya marilimosa</name>
    <dbReference type="NCBI Taxonomy" id="272164"/>
    <lineage>
        <taxon>Bacteria</taxon>
        <taxon>Pseudomonadati</taxon>
        <taxon>Bacteroidota</taxon>
        <taxon>Flavobacteriia</taxon>
        <taxon>Flavobacteriales</taxon>
        <taxon>Flavobacteriaceae</taxon>
    </lineage>
</organism>
<keyword evidence="1" id="KW-0732">Signal</keyword>
<feature type="signal peptide" evidence="1">
    <location>
        <begin position="1"/>
        <end position="25"/>
    </location>
</feature>
<comment type="caution">
    <text evidence="2">The sequence shown here is derived from an EMBL/GenBank/DDBJ whole genome shotgun (WGS) entry which is preliminary data.</text>
</comment>
<evidence type="ECO:0000313" key="3">
    <source>
        <dbReference type="Proteomes" id="UP000627521"/>
    </source>
</evidence>